<protein>
    <recommendedName>
        <fullName evidence="6">HTH myb-type domain-containing protein</fullName>
    </recommendedName>
</protein>
<feature type="compositionally biased region" description="Polar residues" evidence="5">
    <location>
        <begin position="76"/>
        <end position="93"/>
    </location>
</feature>
<dbReference type="PANTHER" id="PTHR31314">
    <property type="entry name" value="MYB FAMILY TRANSCRIPTION FACTOR PHL7-LIKE"/>
    <property type="match status" value="1"/>
</dbReference>
<dbReference type="PANTHER" id="PTHR31314:SF174">
    <property type="entry name" value="OS02G0241200 PROTEIN"/>
    <property type="match status" value="1"/>
</dbReference>
<dbReference type="InterPro" id="IPR009057">
    <property type="entry name" value="Homeodomain-like_sf"/>
</dbReference>
<gene>
    <name evidence="7" type="ORF">Dsin_031263</name>
</gene>
<feature type="compositionally biased region" description="Acidic residues" evidence="5">
    <location>
        <begin position="11"/>
        <end position="20"/>
    </location>
</feature>
<feature type="compositionally biased region" description="Polar residues" evidence="5">
    <location>
        <begin position="1"/>
        <end position="10"/>
    </location>
</feature>
<evidence type="ECO:0000256" key="5">
    <source>
        <dbReference type="SAM" id="MobiDB-lite"/>
    </source>
</evidence>
<evidence type="ECO:0000256" key="2">
    <source>
        <dbReference type="ARBA" id="ARBA00023015"/>
    </source>
</evidence>
<dbReference type="NCBIfam" id="TIGR01557">
    <property type="entry name" value="myb_SHAQKYF"/>
    <property type="match status" value="1"/>
</dbReference>
<dbReference type="SUPFAM" id="SSF46689">
    <property type="entry name" value="Homeodomain-like"/>
    <property type="match status" value="1"/>
</dbReference>
<dbReference type="AlphaFoldDB" id="A0AAE0DS70"/>
<sequence>MRRPKSSSMENMDETIEISDESNTTASDDEIQAPTSSLASFDQKCASFDLNEQAINDDENNDSTTNLSYKKFVKDQPSSPEGNTSSTTTTSMEGNKERATMVRQYVRSKMPRLRWTPDLHLTFLHAVERLGGQERATPKLVLQLMNVKGLSIAHVKSHLQMYRSKKLDESGLVISESSRNMRGRHHILEMCQRFNRHGDFRMHTSQIPSPLLLRHPYDFKSNSSRCQAWALNDGCSRSTISQNGNKLSSNSHIVDMKEEITRINGQIRPSRFLEVEKKWPSRETIVNQRSIKNPLISNWDDNFAAQASSTTSCIARAININENQLQSNTYSSIFGSSINSFDSKFENPSLLEVEPLKMSVQRLQKRQAKVKWESGNKEEKRSLDLQLSLWSKMDDHNQKSTEEINTMLSLSSSPASSSWSTTTTQQAALCSLKHKDFTETEKWDLQINRN</sequence>
<proteinExistence type="predicted"/>
<dbReference type="GO" id="GO:0003700">
    <property type="term" value="F:DNA-binding transcription factor activity"/>
    <property type="evidence" value="ECO:0007669"/>
    <property type="project" value="InterPro"/>
</dbReference>
<dbReference type="EMBL" id="JANJYJ010000010">
    <property type="protein sequence ID" value="KAK3183977.1"/>
    <property type="molecule type" value="Genomic_DNA"/>
</dbReference>
<dbReference type="FunFam" id="1.10.10.60:FF:000002">
    <property type="entry name" value="Myb family transcription factor"/>
    <property type="match status" value="1"/>
</dbReference>
<dbReference type="PROSITE" id="PS51294">
    <property type="entry name" value="HTH_MYB"/>
    <property type="match status" value="1"/>
</dbReference>
<evidence type="ECO:0000259" key="6">
    <source>
        <dbReference type="PROSITE" id="PS51294"/>
    </source>
</evidence>
<dbReference type="Gene3D" id="1.10.10.60">
    <property type="entry name" value="Homeodomain-like"/>
    <property type="match status" value="1"/>
</dbReference>
<evidence type="ECO:0000313" key="8">
    <source>
        <dbReference type="Proteomes" id="UP001281410"/>
    </source>
</evidence>
<keyword evidence="8" id="KW-1185">Reference proteome</keyword>
<dbReference type="InterPro" id="IPR046955">
    <property type="entry name" value="PHR1-like"/>
</dbReference>
<dbReference type="GO" id="GO:0003677">
    <property type="term" value="F:DNA binding"/>
    <property type="evidence" value="ECO:0007669"/>
    <property type="project" value="InterPro"/>
</dbReference>
<evidence type="ECO:0000256" key="3">
    <source>
        <dbReference type="ARBA" id="ARBA00023163"/>
    </source>
</evidence>
<evidence type="ECO:0000313" key="7">
    <source>
        <dbReference type="EMBL" id="KAK3183977.1"/>
    </source>
</evidence>
<keyword evidence="2" id="KW-0805">Transcription regulation</keyword>
<comment type="subcellular location">
    <subcellularLocation>
        <location evidence="1">Nucleus</location>
    </subcellularLocation>
</comment>
<feature type="region of interest" description="Disordered" evidence="5">
    <location>
        <begin position="1"/>
        <end position="37"/>
    </location>
</feature>
<keyword evidence="3" id="KW-0804">Transcription</keyword>
<dbReference type="InterPro" id="IPR001005">
    <property type="entry name" value="SANT/Myb"/>
</dbReference>
<dbReference type="InterPro" id="IPR017930">
    <property type="entry name" value="Myb_dom"/>
</dbReference>
<feature type="region of interest" description="Disordered" evidence="5">
    <location>
        <begin position="72"/>
        <end position="98"/>
    </location>
</feature>
<comment type="caution">
    <text evidence="7">The sequence shown here is derived from an EMBL/GenBank/DDBJ whole genome shotgun (WGS) entry which is preliminary data.</text>
</comment>
<evidence type="ECO:0000256" key="4">
    <source>
        <dbReference type="ARBA" id="ARBA00023242"/>
    </source>
</evidence>
<evidence type="ECO:0000256" key="1">
    <source>
        <dbReference type="ARBA" id="ARBA00004123"/>
    </source>
</evidence>
<dbReference type="Pfam" id="PF00249">
    <property type="entry name" value="Myb_DNA-binding"/>
    <property type="match status" value="1"/>
</dbReference>
<reference evidence="7" key="1">
    <citation type="journal article" date="2023" name="Plant J.">
        <title>Genome sequences and population genomics provide insights into the demographic history, inbreeding, and mutation load of two 'living fossil' tree species of Dipteronia.</title>
        <authorList>
            <person name="Feng Y."/>
            <person name="Comes H.P."/>
            <person name="Chen J."/>
            <person name="Zhu S."/>
            <person name="Lu R."/>
            <person name="Zhang X."/>
            <person name="Li P."/>
            <person name="Qiu J."/>
            <person name="Olsen K.M."/>
            <person name="Qiu Y."/>
        </authorList>
    </citation>
    <scope>NUCLEOTIDE SEQUENCE</scope>
    <source>
        <strain evidence="7">NBL</strain>
    </source>
</reference>
<dbReference type="InterPro" id="IPR006447">
    <property type="entry name" value="Myb_dom_plants"/>
</dbReference>
<feature type="domain" description="HTH myb-type" evidence="6">
    <location>
        <begin position="107"/>
        <end position="167"/>
    </location>
</feature>
<name>A0AAE0DS70_9ROSI</name>
<keyword evidence="4" id="KW-0539">Nucleus</keyword>
<dbReference type="GO" id="GO:0005634">
    <property type="term" value="C:nucleus"/>
    <property type="evidence" value="ECO:0007669"/>
    <property type="project" value="UniProtKB-SubCell"/>
</dbReference>
<dbReference type="Proteomes" id="UP001281410">
    <property type="component" value="Unassembled WGS sequence"/>
</dbReference>
<organism evidence="7 8">
    <name type="scientific">Dipteronia sinensis</name>
    <dbReference type="NCBI Taxonomy" id="43782"/>
    <lineage>
        <taxon>Eukaryota</taxon>
        <taxon>Viridiplantae</taxon>
        <taxon>Streptophyta</taxon>
        <taxon>Embryophyta</taxon>
        <taxon>Tracheophyta</taxon>
        <taxon>Spermatophyta</taxon>
        <taxon>Magnoliopsida</taxon>
        <taxon>eudicotyledons</taxon>
        <taxon>Gunneridae</taxon>
        <taxon>Pentapetalae</taxon>
        <taxon>rosids</taxon>
        <taxon>malvids</taxon>
        <taxon>Sapindales</taxon>
        <taxon>Sapindaceae</taxon>
        <taxon>Hippocastanoideae</taxon>
        <taxon>Acereae</taxon>
        <taxon>Dipteronia</taxon>
    </lineage>
</organism>
<accession>A0AAE0DS70</accession>